<gene>
    <name evidence="2" type="ORF">B4U45_20750</name>
</gene>
<dbReference type="OrthoDB" id="3697150at2"/>
<dbReference type="Gene3D" id="3.30.750.24">
    <property type="entry name" value="STAS domain"/>
    <property type="match status" value="1"/>
</dbReference>
<protein>
    <submittedName>
        <fullName evidence="2">Sulfate transporter</fullName>
    </submittedName>
</protein>
<evidence type="ECO:0000313" key="2">
    <source>
        <dbReference type="EMBL" id="ORC08663.1"/>
    </source>
</evidence>
<dbReference type="RefSeq" id="WP_075547749.1">
    <property type="nucleotide sequence ID" value="NZ_MVIF01000011.1"/>
</dbReference>
<sequence length="142" mass="15471">MFDGWSPRLSVIQSWQKCGTADFTASYGSSSGVVTVEGELDAANADHLAGYVQQCVKYCRWLTLDLRRLEFIGTAGFSALHRINVVCSAADTQWAMVPSRAVSRLLEICDPDGALPVMEPVNRVNGAPDGDLRLLELVAEPR</sequence>
<dbReference type="Proteomes" id="UP000192335">
    <property type="component" value="Unassembled WGS sequence"/>
</dbReference>
<dbReference type="InterPro" id="IPR036513">
    <property type="entry name" value="STAS_dom_sf"/>
</dbReference>
<dbReference type="AlphaFoldDB" id="A0A8E2IUD2"/>
<reference evidence="2 3" key="1">
    <citation type="submission" date="2017-02" db="EMBL/GenBank/DDBJ databases">
        <title>Mycobacterium kansasii genomes.</title>
        <authorList>
            <person name="Borowka P."/>
            <person name="Strapagiel D."/>
            <person name="Marciniak B."/>
            <person name="Lach J."/>
            <person name="Bakula Z."/>
            <person name="Van Ingen J."/>
            <person name="Safianowska A."/>
            <person name="Brzostek A."/>
            <person name="Dziadek J."/>
            <person name="Jagielski T."/>
        </authorList>
    </citation>
    <scope>NUCLEOTIDE SEQUENCE [LARGE SCALE GENOMIC DNA]</scope>
    <source>
        <strain evidence="2 3">12MK</strain>
    </source>
</reference>
<dbReference type="SUPFAM" id="SSF52091">
    <property type="entry name" value="SpoIIaa-like"/>
    <property type="match status" value="1"/>
</dbReference>
<feature type="domain" description="STAS" evidence="1">
    <location>
        <begin position="33"/>
        <end position="80"/>
    </location>
</feature>
<name>A0A8E2IUD2_9MYCO</name>
<organism evidence="2 3">
    <name type="scientific">Mycobacterium persicum</name>
    <dbReference type="NCBI Taxonomy" id="1487726"/>
    <lineage>
        <taxon>Bacteria</taxon>
        <taxon>Bacillati</taxon>
        <taxon>Actinomycetota</taxon>
        <taxon>Actinomycetes</taxon>
        <taxon>Mycobacteriales</taxon>
        <taxon>Mycobacteriaceae</taxon>
        <taxon>Mycobacterium</taxon>
    </lineage>
</organism>
<accession>A0A8E2IUD2</accession>
<dbReference type="InterPro" id="IPR002645">
    <property type="entry name" value="STAS_dom"/>
</dbReference>
<proteinExistence type="predicted"/>
<evidence type="ECO:0000259" key="1">
    <source>
        <dbReference type="PROSITE" id="PS50801"/>
    </source>
</evidence>
<dbReference type="CDD" id="cd07043">
    <property type="entry name" value="STAS_anti-anti-sigma_factors"/>
    <property type="match status" value="1"/>
</dbReference>
<evidence type="ECO:0000313" key="3">
    <source>
        <dbReference type="Proteomes" id="UP000192335"/>
    </source>
</evidence>
<dbReference type="PROSITE" id="PS50801">
    <property type="entry name" value="STAS"/>
    <property type="match status" value="1"/>
</dbReference>
<dbReference type="Pfam" id="PF01740">
    <property type="entry name" value="STAS"/>
    <property type="match status" value="1"/>
</dbReference>
<comment type="caution">
    <text evidence="2">The sequence shown here is derived from an EMBL/GenBank/DDBJ whole genome shotgun (WGS) entry which is preliminary data.</text>
</comment>
<dbReference type="EMBL" id="MWQA01000001">
    <property type="protein sequence ID" value="ORC08663.1"/>
    <property type="molecule type" value="Genomic_DNA"/>
</dbReference>